<protein>
    <submittedName>
        <fullName evidence="1">Uncharacterized protein</fullName>
    </submittedName>
</protein>
<dbReference type="AlphaFoldDB" id="A0A699GG65"/>
<evidence type="ECO:0000313" key="1">
    <source>
        <dbReference type="EMBL" id="GEU28713.1"/>
    </source>
</evidence>
<gene>
    <name evidence="1" type="ORF">Tci_000691</name>
</gene>
<sequence length="187" mass="21360">MASRGECLFSNTMSLVGPVWANIVMHNVTNDVTMLHFVEEGNDIFYVSTYNKYGLKTHGYTQKSLMFWRCLFPVISNSRQAQFEPKAYPTLKSDKVDLFVNDREYKSWHKTHGDEHRAFYKKLTPKALKLGRINIPKEFGDIHKLRGYSSAVTTVWILAWGKLVLTGVDDVTLPVPTAVLMRVVPCS</sequence>
<comment type="caution">
    <text evidence="1">The sequence shown here is derived from an EMBL/GenBank/DDBJ whole genome shotgun (WGS) entry which is preliminary data.</text>
</comment>
<proteinExistence type="predicted"/>
<reference evidence="1" key="1">
    <citation type="journal article" date="2019" name="Sci. Rep.">
        <title>Draft genome of Tanacetum cinerariifolium, the natural source of mosquito coil.</title>
        <authorList>
            <person name="Yamashiro T."/>
            <person name="Shiraishi A."/>
            <person name="Satake H."/>
            <person name="Nakayama K."/>
        </authorList>
    </citation>
    <scope>NUCLEOTIDE SEQUENCE</scope>
</reference>
<accession>A0A699GG65</accession>
<dbReference type="EMBL" id="BKCJ010000015">
    <property type="protein sequence ID" value="GEU28713.1"/>
    <property type="molecule type" value="Genomic_DNA"/>
</dbReference>
<organism evidence="1">
    <name type="scientific">Tanacetum cinerariifolium</name>
    <name type="common">Dalmatian daisy</name>
    <name type="synonym">Chrysanthemum cinerariifolium</name>
    <dbReference type="NCBI Taxonomy" id="118510"/>
    <lineage>
        <taxon>Eukaryota</taxon>
        <taxon>Viridiplantae</taxon>
        <taxon>Streptophyta</taxon>
        <taxon>Embryophyta</taxon>
        <taxon>Tracheophyta</taxon>
        <taxon>Spermatophyta</taxon>
        <taxon>Magnoliopsida</taxon>
        <taxon>eudicotyledons</taxon>
        <taxon>Gunneridae</taxon>
        <taxon>Pentapetalae</taxon>
        <taxon>asterids</taxon>
        <taxon>campanulids</taxon>
        <taxon>Asterales</taxon>
        <taxon>Asteraceae</taxon>
        <taxon>Asteroideae</taxon>
        <taxon>Anthemideae</taxon>
        <taxon>Anthemidinae</taxon>
        <taxon>Tanacetum</taxon>
    </lineage>
</organism>
<name>A0A699GG65_TANCI</name>